<dbReference type="SUPFAM" id="SSF52540">
    <property type="entry name" value="P-loop containing nucleoside triphosphate hydrolases"/>
    <property type="match status" value="1"/>
</dbReference>
<name>A0AAD4JBN7_PERFH</name>
<dbReference type="InterPro" id="IPR027417">
    <property type="entry name" value="P-loop_NTPase"/>
</dbReference>
<dbReference type="Gene3D" id="3.80.10.10">
    <property type="entry name" value="Ribonuclease Inhibitor"/>
    <property type="match status" value="1"/>
</dbReference>
<gene>
    <name evidence="3" type="ORF">C2S53_014935</name>
</gene>
<keyword evidence="1" id="KW-0611">Plant defense</keyword>
<dbReference type="GO" id="GO:0043531">
    <property type="term" value="F:ADP binding"/>
    <property type="evidence" value="ECO:0007669"/>
    <property type="project" value="InterPro"/>
</dbReference>
<evidence type="ECO:0000259" key="2">
    <source>
        <dbReference type="Pfam" id="PF00931"/>
    </source>
</evidence>
<evidence type="ECO:0000256" key="1">
    <source>
        <dbReference type="ARBA" id="ARBA00022821"/>
    </source>
</evidence>
<reference evidence="3 4" key="1">
    <citation type="journal article" date="2021" name="Nat. Commun.">
        <title>Incipient diploidization of the medicinal plant Perilla within 10,000 years.</title>
        <authorList>
            <person name="Zhang Y."/>
            <person name="Shen Q."/>
            <person name="Leng L."/>
            <person name="Zhang D."/>
            <person name="Chen S."/>
            <person name="Shi Y."/>
            <person name="Ning Z."/>
            <person name="Chen S."/>
        </authorList>
    </citation>
    <scope>NUCLEOTIDE SEQUENCE [LARGE SCALE GENOMIC DNA]</scope>
    <source>
        <strain evidence="4">cv. PC099</strain>
    </source>
</reference>
<dbReference type="InterPro" id="IPR032675">
    <property type="entry name" value="LRR_dom_sf"/>
</dbReference>
<dbReference type="InterPro" id="IPR002182">
    <property type="entry name" value="NB-ARC"/>
</dbReference>
<dbReference type="PANTHER" id="PTHR36766">
    <property type="entry name" value="PLANT BROAD-SPECTRUM MILDEW RESISTANCE PROTEIN RPW8"/>
    <property type="match status" value="1"/>
</dbReference>
<protein>
    <recommendedName>
        <fullName evidence="2">NB-ARC domain-containing protein</fullName>
    </recommendedName>
</protein>
<dbReference type="AlphaFoldDB" id="A0AAD4JBN7"/>
<dbReference type="SUPFAM" id="SSF52047">
    <property type="entry name" value="RNI-like"/>
    <property type="match status" value="1"/>
</dbReference>
<sequence>MDFGFQVLSITGMAGIGIIAPTNPMEMLKVSEGKGIDDVWTGDSTKWESLRNALMYGGAGSKILVTTRNESVDTMATVETGIHRLGQLSDNDIWAIMKRAALVGRSDAEDGRFHDIGRRVAEKCKELPLAAKALLEEYFCRVGECVGYLGSDKESSNDMELKGREFFDILAKHSLFQDLEKDTLDDRIINSFKYMILQNLFGRIAVRRPKAKRHAKSATGPLLVSRVREYGSIFLNLCPCLASTRLLRTKYRQQTIPQGIEKFMFHLRWLDLSNSYLSAEDVRTVCKLYNLQTLLEEIPFEISSLIHLRHLNLMGNDRYQGAVGEHITRTSIVDQTNRRRFEKQIELKEKYLNIWFYKCTNMQSLPPLGQLSLNGMDGLRIVNFSFQSLKKLKFYDCQKWEEWEDITAEEEESAAVSIMPRLTTLHIIKCTGLAKLPYRLLGKAASMEELNLYDSNISVYSQKSELAGNGRLVLRPTTNSCSFI</sequence>
<feature type="domain" description="NB-ARC" evidence="2">
    <location>
        <begin position="36"/>
        <end position="101"/>
    </location>
</feature>
<dbReference type="GO" id="GO:0006952">
    <property type="term" value="P:defense response"/>
    <property type="evidence" value="ECO:0007669"/>
    <property type="project" value="UniProtKB-KW"/>
</dbReference>
<dbReference type="Proteomes" id="UP001190926">
    <property type="component" value="Unassembled WGS sequence"/>
</dbReference>
<evidence type="ECO:0000313" key="4">
    <source>
        <dbReference type="Proteomes" id="UP001190926"/>
    </source>
</evidence>
<evidence type="ECO:0000313" key="3">
    <source>
        <dbReference type="EMBL" id="KAH6830777.1"/>
    </source>
</evidence>
<keyword evidence="4" id="KW-1185">Reference proteome</keyword>
<proteinExistence type="predicted"/>
<comment type="caution">
    <text evidence="3">The sequence shown here is derived from an EMBL/GenBank/DDBJ whole genome shotgun (WGS) entry which is preliminary data.</text>
</comment>
<dbReference type="Pfam" id="PF00931">
    <property type="entry name" value="NB-ARC"/>
    <property type="match status" value="1"/>
</dbReference>
<organism evidence="3 4">
    <name type="scientific">Perilla frutescens var. hirtella</name>
    <name type="common">Perilla citriodora</name>
    <name type="synonym">Perilla setoyensis</name>
    <dbReference type="NCBI Taxonomy" id="608512"/>
    <lineage>
        <taxon>Eukaryota</taxon>
        <taxon>Viridiplantae</taxon>
        <taxon>Streptophyta</taxon>
        <taxon>Embryophyta</taxon>
        <taxon>Tracheophyta</taxon>
        <taxon>Spermatophyta</taxon>
        <taxon>Magnoliopsida</taxon>
        <taxon>eudicotyledons</taxon>
        <taxon>Gunneridae</taxon>
        <taxon>Pentapetalae</taxon>
        <taxon>asterids</taxon>
        <taxon>lamiids</taxon>
        <taxon>Lamiales</taxon>
        <taxon>Lamiaceae</taxon>
        <taxon>Nepetoideae</taxon>
        <taxon>Elsholtzieae</taxon>
        <taxon>Perilla</taxon>
    </lineage>
</organism>
<dbReference type="EMBL" id="SDAM02000093">
    <property type="protein sequence ID" value="KAH6830777.1"/>
    <property type="molecule type" value="Genomic_DNA"/>
</dbReference>
<accession>A0AAD4JBN7</accession>
<dbReference type="PANTHER" id="PTHR36766:SF70">
    <property type="entry name" value="DISEASE RESISTANCE PROTEIN RGA4"/>
    <property type="match status" value="1"/>
</dbReference>